<feature type="compositionally biased region" description="Low complexity" evidence="14">
    <location>
        <begin position="85"/>
        <end position="105"/>
    </location>
</feature>
<evidence type="ECO:0000256" key="7">
    <source>
        <dbReference type="ARBA" id="ARBA00022840"/>
    </source>
</evidence>
<evidence type="ECO:0000256" key="9">
    <source>
        <dbReference type="ARBA" id="ARBA00022967"/>
    </source>
</evidence>
<feature type="transmembrane region" description="Helical" evidence="13">
    <location>
        <begin position="1232"/>
        <end position="1254"/>
    </location>
</feature>
<evidence type="ECO:0000256" key="4">
    <source>
        <dbReference type="ARBA" id="ARBA00022692"/>
    </source>
</evidence>
<dbReference type="EC" id="7.2.2.-" evidence="13"/>
<keyword evidence="18" id="KW-1185">Reference proteome</keyword>
<dbReference type="STRING" id="1097556.R4XLT8"/>
<evidence type="ECO:0000313" key="18">
    <source>
        <dbReference type="Proteomes" id="UP000013776"/>
    </source>
</evidence>
<dbReference type="SUPFAM" id="SSF81653">
    <property type="entry name" value="Calcium ATPase, transduction domain A"/>
    <property type="match status" value="1"/>
</dbReference>
<dbReference type="SFLD" id="SFLDF00027">
    <property type="entry name" value="p-type_atpase"/>
    <property type="match status" value="1"/>
</dbReference>
<dbReference type="InterPro" id="IPR047819">
    <property type="entry name" value="P5A-ATPase_N"/>
</dbReference>
<dbReference type="FunFam" id="3.40.50.1000:FF:000068">
    <property type="entry name" value="Cation-transporting ATPase"/>
    <property type="match status" value="1"/>
</dbReference>
<feature type="transmembrane region" description="Helical" evidence="13">
    <location>
        <begin position="546"/>
        <end position="574"/>
    </location>
</feature>
<dbReference type="InterPro" id="IPR023298">
    <property type="entry name" value="ATPase_P-typ_TM_dom_sf"/>
</dbReference>
<evidence type="ECO:0000256" key="14">
    <source>
        <dbReference type="SAM" id="MobiDB-lite"/>
    </source>
</evidence>
<feature type="region of interest" description="Disordered" evidence="14">
    <location>
        <begin position="1"/>
        <end position="40"/>
    </location>
</feature>
<feature type="transmembrane region" description="Helical" evidence="13">
    <location>
        <begin position="1076"/>
        <end position="1095"/>
    </location>
</feature>
<name>R4XLT8_TAPDE</name>
<keyword evidence="9 13" id="KW-1278">Translocase</keyword>
<dbReference type="GO" id="GO:0016887">
    <property type="term" value="F:ATP hydrolysis activity"/>
    <property type="evidence" value="ECO:0007669"/>
    <property type="project" value="InterPro"/>
</dbReference>
<dbReference type="InterPro" id="IPR006544">
    <property type="entry name" value="P-type_TPase_V"/>
</dbReference>
<dbReference type="SUPFAM" id="SSF81660">
    <property type="entry name" value="Metal cation-transporting ATPase, ATP-binding domain N"/>
    <property type="match status" value="1"/>
</dbReference>
<dbReference type="NCBIfam" id="TIGR01657">
    <property type="entry name" value="P-ATPase-V"/>
    <property type="match status" value="1"/>
</dbReference>
<dbReference type="PROSITE" id="PS01229">
    <property type="entry name" value="COF_2"/>
    <property type="match status" value="1"/>
</dbReference>
<organism evidence="17 18">
    <name type="scientific">Taphrina deformans (strain PYCC 5710 / ATCC 11124 / CBS 356.35 / IMI 108563 / JCM 9778 / NBRC 8474)</name>
    <name type="common">Peach leaf curl fungus</name>
    <name type="synonym">Lalaria deformans</name>
    <dbReference type="NCBI Taxonomy" id="1097556"/>
    <lineage>
        <taxon>Eukaryota</taxon>
        <taxon>Fungi</taxon>
        <taxon>Dikarya</taxon>
        <taxon>Ascomycota</taxon>
        <taxon>Taphrinomycotina</taxon>
        <taxon>Taphrinomycetes</taxon>
        <taxon>Taphrinales</taxon>
        <taxon>Taphrinaceae</taxon>
        <taxon>Taphrina</taxon>
    </lineage>
</organism>
<dbReference type="VEuPathDB" id="FungiDB:TAPDE_004694"/>
<comment type="caution">
    <text evidence="17">The sequence shown here is derived from an EMBL/GenBank/DDBJ whole genome shotgun (WGS) entry which is preliminary data.</text>
</comment>
<dbReference type="InterPro" id="IPR008250">
    <property type="entry name" value="ATPase_P-typ_transduc_dom_A_sf"/>
</dbReference>
<dbReference type="Gene3D" id="2.70.150.10">
    <property type="entry name" value="Calcium-transporting ATPase, cytoplasmic transduction domain A"/>
    <property type="match status" value="1"/>
</dbReference>
<feature type="transmembrane region" description="Helical" evidence="13">
    <location>
        <begin position="152"/>
        <end position="170"/>
    </location>
</feature>
<feature type="transmembrane region" description="Helical" evidence="13">
    <location>
        <begin position="1052"/>
        <end position="1070"/>
    </location>
</feature>
<evidence type="ECO:0000256" key="1">
    <source>
        <dbReference type="ARBA" id="ARBA00004141"/>
    </source>
</evidence>
<dbReference type="OrthoDB" id="48943at2759"/>
<evidence type="ECO:0000256" key="10">
    <source>
        <dbReference type="ARBA" id="ARBA00022989"/>
    </source>
</evidence>
<dbReference type="GO" id="GO:0005524">
    <property type="term" value="F:ATP binding"/>
    <property type="evidence" value="ECO:0007669"/>
    <property type="project" value="UniProtKB-UniRule"/>
</dbReference>
<evidence type="ECO:0000256" key="3">
    <source>
        <dbReference type="ARBA" id="ARBA00022553"/>
    </source>
</evidence>
<dbReference type="InterPro" id="IPR044492">
    <property type="entry name" value="P_typ_ATPase_HD_dom"/>
</dbReference>
<dbReference type="InterPro" id="IPR047821">
    <property type="entry name" value="P5B-type_ATPase"/>
</dbReference>
<dbReference type="GO" id="GO:0046872">
    <property type="term" value="F:metal ion binding"/>
    <property type="evidence" value="ECO:0007669"/>
    <property type="project" value="UniProtKB-UniRule"/>
</dbReference>
<evidence type="ECO:0000259" key="16">
    <source>
        <dbReference type="Pfam" id="PF12409"/>
    </source>
</evidence>
<evidence type="ECO:0000256" key="12">
    <source>
        <dbReference type="ARBA" id="ARBA00049360"/>
    </source>
</evidence>
<dbReference type="InterPro" id="IPR023299">
    <property type="entry name" value="ATPase_P-typ_cyto_dom_N"/>
</dbReference>
<gene>
    <name evidence="17" type="ORF">TAPDE_004694</name>
</gene>
<dbReference type="Pfam" id="PF12409">
    <property type="entry name" value="P5-ATPase"/>
    <property type="match status" value="1"/>
</dbReference>
<dbReference type="SFLD" id="SFLDG00002">
    <property type="entry name" value="C1.7:_P-type_atpase_like"/>
    <property type="match status" value="1"/>
</dbReference>
<dbReference type="Gene3D" id="1.20.1110.10">
    <property type="entry name" value="Calcium-transporting ATPase, transmembrane domain"/>
    <property type="match status" value="1"/>
</dbReference>
<dbReference type="CDD" id="cd07542">
    <property type="entry name" value="P-type_ATPase_cation"/>
    <property type="match status" value="1"/>
</dbReference>
<evidence type="ECO:0000256" key="8">
    <source>
        <dbReference type="ARBA" id="ARBA00022842"/>
    </source>
</evidence>
<dbReference type="FunFam" id="1.20.1110.10:FF:000032">
    <property type="entry name" value="Cation-transporting ATPase"/>
    <property type="match status" value="1"/>
</dbReference>
<feature type="transmembrane region" description="Helical" evidence="13">
    <location>
        <begin position="1194"/>
        <end position="1212"/>
    </location>
</feature>
<keyword evidence="4 13" id="KW-0812">Transmembrane</keyword>
<accession>R4XLT8</accession>
<evidence type="ECO:0000259" key="15">
    <source>
        <dbReference type="Pfam" id="PF00122"/>
    </source>
</evidence>
<evidence type="ECO:0000313" key="17">
    <source>
        <dbReference type="EMBL" id="CCG84260.1"/>
    </source>
</evidence>
<dbReference type="SFLD" id="SFLDS00003">
    <property type="entry name" value="Haloacid_Dehalogenase"/>
    <property type="match status" value="1"/>
</dbReference>
<dbReference type="Pfam" id="PF13246">
    <property type="entry name" value="Cation_ATPase"/>
    <property type="match status" value="1"/>
</dbReference>
<comment type="similarity">
    <text evidence="2 13">Belongs to the cation transport ATPase (P-type) (TC 3.A.3) family. Type V subfamily.</text>
</comment>
<feature type="domain" description="P5B-type ATPase N-terminal" evidence="16">
    <location>
        <begin position="136"/>
        <end position="253"/>
    </location>
</feature>
<evidence type="ECO:0000256" key="2">
    <source>
        <dbReference type="ARBA" id="ARBA00006000"/>
    </source>
</evidence>
<feature type="transmembrane region" description="Helical" evidence="13">
    <location>
        <begin position="514"/>
        <end position="534"/>
    </location>
</feature>
<evidence type="ECO:0000256" key="11">
    <source>
        <dbReference type="ARBA" id="ARBA00023136"/>
    </source>
</evidence>
<proteinExistence type="inferred from homology"/>
<feature type="transmembrane region" description="Helical" evidence="13">
    <location>
        <begin position="333"/>
        <end position="353"/>
    </location>
</feature>
<comment type="catalytic activity">
    <reaction evidence="12 13">
        <text>ATP + H2O = ADP + phosphate + H(+)</text>
        <dbReference type="Rhea" id="RHEA:13065"/>
        <dbReference type="ChEBI" id="CHEBI:15377"/>
        <dbReference type="ChEBI" id="CHEBI:15378"/>
        <dbReference type="ChEBI" id="CHEBI:30616"/>
        <dbReference type="ChEBI" id="CHEBI:43474"/>
        <dbReference type="ChEBI" id="CHEBI:456216"/>
    </reaction>
</comment>
<protein>
    <recommendedName>
        <fullName evidence="13">Cation-transporting ATPase</fullName>
        <ecNumber evidence="13">7.2.2.-</ecNumber>
    </recommendedName>
</protein>
<dbReference type="SUPFAM" id="SSF81665">
    <property type="entry name" value="Calcium ATPase, transmembrane domain M"/>
    <property type="match status" value="1"/>
</dbReference>
<dbReference type="eggNOG" id="KOG0208">
    <property type="taxonomic scope" value="Eukaryota"/>
</dbReference>
<dbReference type="PROSITE" id="PS00154">
    <property type="entry name" value="ATPASE_E1_E2"/>
    <property type="match status" value="1"/>
</dbReference>
<evidence type="ECO:0000256" key="13">
    <source>
        <dbReference type="RuleBase" id="RU362082"/>
    </source>
</evidence>
<dbReference type="InterPro" id="IPR036412">
    <property type="entry name" value="HAD-like_sf"/>
</dbReference>
<keyword evidence="6 13" id="KW-0547">Nucleotide-binding</keyword>
<keyword evidence="3" id="KW-0597">Phosphoprotein</keyword>
<feature type="domain" description="P-type ATPase A" evidence="15">
    <location>
        <begin position="373"/>
        <end position="500"/>
    </location>
</feature>
<evidence type="ECO:0000256" key="5">
    <source>
        <dbReference type="ARBA" id="ARBA00022723"/>
    </source>
</evidence>
<keyword evidence="11 13" id="KW-0472">Membrane</keyword>
<dbReference type="PRINTS" id="PR00119">
    <property type="entry name" value="CATATPASE"/>
</dbReference>
<keyword evidence="5 13" id="KW-0479">Metal-binding</keyword>
<dbReference type="EMBL" id="CAHR02000216">
    <property type="protein sequence ID" value="CCG84260.1"/>
    <property type="molecule type" value="Genomic_DNA"/>
</dbReference>
<dbReference type="NCBIfam" id="TIGR01494">
    <property type="entry name" value="ATPase_P-type"/>
    <property type="match status" value="2"/>
</dbReference>
<dbReference type="Pfam" id="PF00122">
    <property type="entry name" value="E1-E2_ATPase"/>
    <property type="match status" value="1"/>
</dbReference>
<feature type="transmembrane region" description="Helical" evidence="13">
    <location>
        <begin position="1116"/>
        <end position="1138"/>
    </location>
</feature>
<keyword evidence="8 13" id="KW-0460">Magnesium</keyword>
<dbReference type="GO" id="GO:0019829">
    <property type="term" value="F:ATPase-coupled monoatomic cation transmembrane transporter activity"/>
    <property type="evidence" value="ECO:0007669"/>
    <property type="project" value="UniProtKB-UniRule"/>
</dbReference>
<dbReference type="PANTHER" id="PTHR45630:SF8">
    <property type="entry name" value="CATION-TRANSPORTING ATPASE"/>
    <property type="match status" value="1"/>
</dbReference>
<feature type="transmembrane region" description="Helical" evidence="13">
    <location>
        <begin position="1163"/>
        <end position="1182"/>
    </location>
</feature>
<dbReference type="GO" id="GO:0006874">
    <property type="term" value="P:intracellular calcium ion homeostasis"/>
    <property type="evidence" value="ECO:0007669"/>
    <property type="project" value="TreeGrafter"/>
</dbReference>
<dbReference type="Proteomes" id="UP000013776">
    <property type="component" value="Unassembled WGS sequence"/>
</dbReference>
<dbReference type="FunFam" id="2.70.150.10:FF:000119">
    <property type="entry name" value="Cation-transporting ATPase"/>
    <property type="match status" value="1"/>
</dbReference>
<evidence type="ECO:0000256" key="6">
    <source>
        <dbReference type="ARBA" id="ARBA00022741"/>
    </source>
</evidence>
<dbReference type="Gene3D" id="3.40.1110.10">
    <property type="entry name" value="Calcium-transporting ATPase, cytoplasmic domain N"/>
    <property type="match status" value="1"/>
</dbReference>
<comment type="subcellular location">
    <subcellularLocation>
        <location evidence="1 13">Membrane</location>
        <topology evidence="1 13">Multi-pass membrane protein</topology>
    </subcellularLocation>
</comment>
<dbReference type="FunFam" id="3.40.1110.10:FF:000057">
    <property type="entry name" value="Cation-transporting ATPase"/>
    <property type="match status" value="1"/>
</dbReference>
<dbReference type="GO" id="GO:0016020">
    <property type="term" value="C:membrane"/>
    <property type="evidence" value="ECO:0007669"/>
    <property type="project" value="UniProtKB-SubCell"/>
</dbReference>
<dbReference type="SUPFAM" id="SSF56784">
    <property type="entry name" value="HAD-like"/>
    <property type="match status" value="1"/>
</dbReference>
<dbReference type="GO" id="GO:0015662">
    <property type="term" value="F:P-type ion transporter activity"/>
    <property type="evidence" value="ECO:0007669"/>
    <property type="project" value="InterPro"/>
</dbReference>
<dbReference type="InterPro" id="IPR059000">
    <property type="entry name" value="ATPase_P-type_domA"/>
</dbReference>
<dbReference type="Gene3D" id="3.40.50.1000">
    <property type="entry name" value="HAD superfamily/HAD-like"/>
    <property type="match status" value="1"/>
</dbReference>
<dbReference type="InterPro" id="IPR001757">
    <property type="entry name" value="P_typ_ATPase"/>
</dbReference>
<feature type="region of interest" description="Disordered" evidence="14">
    <location>
        <begin position="84"/>
        <end position="120"/>
    </location>
</feature>
<keyword evidence="7 13" id="KW-0067">ATP-binding</keyword>
<dbReference type="InterPro" id="IPR023214">
    <property type="entry name" value="HAD_sf"/>
</dbReference>
<dbReference type="InterPro" id="IPR018303">
    <property type="entry name" value="ATPase_P-typ_P_site"/>
</dbReference>
<dbReference type="PANTHER" id="PTHR45630">
    <property type="entry name" value="CATION-TRANSPORTING ATPASE-RELATED"/>
    <property type="match status" value="1"/>
</dbReference>
<keyword evidence="10 13" id="KW-1133">Transmembrane helix</keyword>
<sequence length="1287" mass="143298">MASDSIFDGPISEGVPTSQTGFAHRTSFSHDPTGRTNSNASEGLLSLRFFKSEYDEEADEDAMSMVTDPENEEAVDDLESIAETASVASSRRPSSRRASSASSRRSLLRRRSAESNTSGFRDHTLRTSQKVYLQEEDLFLVIAGFRTSTSKLVLYYAICVLSFGIGYLILRWLPRWNIKFTGIQCSLKECDWVVIENQWHDVSVHDVIKKDYGTYLSTLFEIGNRGEDNSEEDDPMLDAIRYLDYRYVRFLWNPAQQRFVLYNNYKDPAWRGSAKECRDGLDEDAKTRRLALFGLNLIDIAEKTIPQLLVDEALHPFYIFQIASIVLWSCDEYYYYAVCIFVISLASIASTVVETKDTMKRLREMAKFSCDIRVLRNGYWQITESADLVPGDIFEISDPAINVLPCDALLMSGECVVNESMLTGESVPVAKVEANDKSLHRLANSQVTVSPELGRHYLFAGTKLIQVKKPSVTASEEEIALAMVTRTGFNTTKGALVRSMLFPKPAGFKFYRDSFRFIGVMGIIAMCGFTLSAINFVKLGMHWSLILIRALDLITIVVPPALPATLTIGTNFAINRLRKHKIFCISPNRVNVAGKIDVMCFDKTGTLTEDGLDVLGIRTITPTGFTDLLEESAALAKATSVEPNLSILHVMATCHSLRLIDNELLGDPLDDKMFKFTGWSYEEGGRKATSGPAKDLDHSAAARASATKVSPPVVRGTVPDGKDDVEIGIMKQFEFVSNLRRMSVIAKRLESSDMQVYLKGAPEIMSEVCRADSFPENYEEVLASYTHRGYRVIACAGKSLPGLSWIKAQKMKREVAEKDLIFLGFIVFENKLKPTTTAAMVQLNEARIRSVMCTGDNVLTAISVARECQLLNDTGFIFVPRFTQEGGATNPLQTIVWENMEAPSITLDNKSLMPQIGDNSINLESPFDKHGISDFCLAVTGEVFRWMVDFAPKETLHRMLVKGAVFARMSPDEKAELVEKLQSIDYCVGFCGDGANDCGALKAADVGISLSEAEASVAAPFTSRSFEISCVIQVIKDGRAALVTSFSCFKYMALYSAIQFTTVSLLYRTASNLGNFQFLLIDLALILPIAVFMGRAKPYKKLAIKRPTANLVSKKILGSLLGHIAIIVLLQALVYVLVQEQPWYVPPTHHTDEPNIVNSDNTVLFLLSLFQYAFIAIILSVGPPYRQPMYKNTLFMLTIIAVSIFTIYLTLYPANQISSLLQLTYLPWWFKAVILGLAACDIFLSWVGETFVFGHVVKAISRCRALVFGGSGKQRKTFKLVSEEMRF</sequence>
<reference evidence="17 18" key="1">
    <citation type="journal article" date="2013" name="MBio">
        <title>Genome sequencing of the plant pathogen Taphrina deformans, the causal agent of peach leaf curl.</title>
        <authorList>
            <person name="Cisse O.H."/>
            <person name="Almeida J.M.G.C.F."/>
            <person name="Fonseca A."/>
            <person name="Kumar A.A."/>
            <person name="Salojaervi J."/>
            <person name="Overmyer K."/>
            <person name="Hauser P.M."/>
            <person name="Pagni M."/>
        </authorList>
    </citation>
    <scope>NUCLEOTIDE SEQUENCE [LARGE SCALE GENOMIC DNA]</scope>
    <source>
        <strain evidence="18">PYCC 5710 / ATCC 11124 / CBS 356.35 / IMI 108563 / JCM 9778 / NBRC 8474</strain>
    </source>
</reference>